<feature type="transmembrane region" description="Helical" evidence="1">
    <location>
        <begin position="99"/>
        <end position="119"/>
    </location>
</feature>
<reference evidence="2 3" key="1">
    <citation type="submission" date="2017-02" db="EMBL/GenBank/DDBJ databases">
        <title>The new phylogeny of genus Mycobacterium.</title>
        <authorList>
            <person name="Tortoli E."/>
            <person name="Trovato A."/>
            <person name="Cirillo D.M."/>
        </authorList>
    </citation>
    <scope>NUCLEOTIDE SEQUENCE [LARGE SCALE GENOMIC DNA]</scope>
    <source>
        <strain evidence="2 3">FI-09383</strain>
    </source>
</reference>
<gene>
    <name evidence="2" type="ORF">BST23_03260</name>
</gene>
<feature type="transmembrane region" description="Helical" evidence="1">
    <location>
        <begin position="63"/>
        <end position="79"/>
    </location>
</feature>
<keyword evidence="1" id="KW-1133">Transmembrane helix</keyword>
<dbReference type="Pfam" id="PF07099">
    <property type="entry name" value="DUF1361"/>
    <property type="match status" value="1"/>
</dbReference>
<accession>A0A0M2ZAF9</accession>
<feature type="transmembrane region" description="Helical" evidence="1">
    <location>
        <begin position="182"/>
        <end position="207"/>
    </location>
</feature>
<evidence type="ECO:0000313" key="2">
    <source>
        <dbReference type="EMBL" id="ORA68841.1"/>
    </source>
</evidence>
<dbReference type="STRING" id="81858.BST23_03260"/>
<evidence type="ECO:0000256" key="1">
    <source>
        <dbReference type="SAM" id="Phobius"/>
    </source>
</evidence>
<organism evidence="2 3">
    <name type="scientific">Mycolicibacterium elephantis</name>
    <dbReference type="NCBI Taxonomy" id="81858"/>
    <lineage>
        <taxon>Bacteria</taxon>
        <taxon>Bacillati</taxon>
        <taxon>Actinomycetota</taxon>
        <taxon>Actinomycetes</taxon>
        <taxon>Mycobacteriales</taxon>
        <taxon>Mycobacteriaceae</taxon>
        <taxon>Mycolicibacterium</taxon>
    </lineage>
</organism>
<feature type="transmembrane region" description="Helical" evidence="1">
    <location>
        <begin position="131"/>
        <end position="153"/>
    </location>
</feature>
<feature type="transmembrane region" description="Helical" evidence="1">
    <location>
        <begin position="7"/>
        <end position="26"/>
    </location>
</feature>
<dbReference type="AlphaFoldDB" id="A0A0M2ZAF9"/>
<dbReference type="InterPro" id="IPR009793">
    <property type="entry name" value="DUF1361"/>
</dbReference>
<keyword evidence="1" id="KW-0812">Transmembrane</keyword>
<dbReference type="EMBL" id="MVHP01000002">
    <property type="protein sequence ID" value="ORA68841.1"/>
    <property type="molecule type" value="Genomic_DNA"/>
</dbReference>
<evidence type="ECO:0000313" key="3">
    <source>
        <dbReference type="Proteomes" id="UP000192772"/>
    </source>
</evidence>
<keyword evidence="1" id="KW-0472">Membrane</keyword>
<dbReference type="Proteomes" id="UP000192772">
    <property type="component" value="Unassembled WGS sequence"/>
</dbReference>
<feature type="transmembrane region" description="Helical" evidence="1">
    <location>
        <begin position="32"/>
        <end position="56"/>
    </location>
</feature>
<sequence>MTSLSRYLLGFSLVATTALAIMLGITDRAEPLYYPTAFLIWNLVLAWMPMFFAAGFALVRRRVWLVPLGLGWLVFLPNAPYLVTDLVHLDDNAELWRHVLQYGVAAWTGIILGTVSLWLVHRRIEREAGVLVGWAAAIVSVGLCAIGVVIGRFQRWNSWDLVTDPRAVATSTLDWVRSPFSYVQSTGVAIAVAAFFGLAYLTVWSLCASGREEP</sequence>
<evidence type="ECO:0008006" key="4">
    <source>
        <dbReference type="Google" id="ProtNLM"/>
    </source>
</evidence>
<dbReference type="OrthoDB" id="4540541at2"/>
<dbReference type="RefSeq" id="WP_046754086.1">
    <property type="nucleotide sequence ID" value="NZ_LBNO01000107.1"/>
</dbReference>
<comment type="caution">
    <text evidence="2">The sequence shown here is derived from an EMBL/GenBank/DDBJ whole genome shotgun (WGS) entry which is preliminary data.</text>
</comment>
<proteinExistence type="predicted"/>
<name>A0A0M2ZAF9_9MYCO</name>
<protein>
    <recommendedName>
        <fullName evidence="4">DUF1361 domain-containing protein</fullName>
    </recommendedName>
</protein>